<name>A0A5N6MVG1_9ASTR</name>
<dbReference type="AlphaFoldDB" id="A0A5N6MVG1"/>
<proteinExistence type="predicted"/>
<dbReference type="Proteomes" id="UP000326396">
    <property type="component" value="Linkage Group LG4"/>
</dbReference>
<sequence>MIYSNGTRILFQTKSHHVEGAPICPLPVIPKPPFFYKPVPSIFNFIPHNSGTMDRNFAAGTIFTLLFAVSAARISLDPTPTDLPLVQTNCHVKSLPEYTTVDSTNLVVLPTETTKSASDAADQVQKSDVDRMFRVDLTPRSDYARFHAINRRFNEHRVPIRFDHPHPYRHLKNPFVIPRSEISHRNEVIVTSENGNFVARNLHRHGPSSRLKFKHDYGHHHSHQHHHMHHKSKDVSMLKHKFDRENVKSSIHQHKDKTMVHEASSFMKSIRKFLKHTFD</sequence>
<organism evidence="1 2">
    <name type="scientific">Mikania micrantha</name>
    <name type="common">bitter vine</name>
    <dbReference type="NCBI Taxonomy" id="192012"/>
    <lineage>
        <taxon>Eukaryota</taxon>
        <taxon>Viridiplantae</taxon>
        <taxon>Streptophyta</taxon>
        <taxon>Embryophyta</taxon>
        <taxon>Tracheophyta</taxon>
        <taxon>Spermatophyta</taxon>
        <taxon>Magnoliopsida</taxon>
        <taxon>eudicotyledons</taxon>
        <taxon>Gunneridae</taxon>
        <taxon>Pentapetalae</taxon>
        <taxon>asterids</taxon>
        <taxon>campanulids</taxon>
        <taxon>Asterales</taxon>
        <taxon>Asteraceae</taxon>
        <taxon>Asteroideae</taxon>
        <taxon>Heliantheae alliance</taxon>
        <taxon>Eupatorieae</taxon>
        <taxon>Mikania</taxon>
    </lineage>
</organism>
<dbReference type="EMBL" id="SZYD01000014">
    <property type="protein sequence ID" value="KAD4178409.1"/>
    <property type="molecule type" value="Genomic_DNA"/>
</dbReference>
<protein>
    <submittedName>
        <fullName evidence="1">Uncharacterized protein</fullName>
    </submittedName>
</protein>
<evidence type="ECO:0000313" key="1">
    <source>
        <dbReference type="EMBL" id="KAD4178409.1"/>
    </source>
</evidence>
<accession>A0A5N6MVG1</accession>
<evidence type="ECO:0000313" key="2">
    <source>
        <dbReference type="Proteomes" id="UP000326396"/>
    </source>
</evidence>
<gene>
    <name evidence="1" type="ORF">E3N88_27000</name>
</gene>
<reference evidence="1 2" key="1">
    <citation type="submission" date="2019-05" db="EMBL/GenBank/DDBJ databases">
        <title>Mikania micrantha, genome provides insights into the molecular mechanism of rapid growth.</title>
        <authorList>
            <person name="Liu B."/>
        </authorList>
    </citation>
    <scope>NUCLEOTIDE SEQUENCE [LARGE SCALE GENOMIC DNA]</scope>
    <source>
        <strain evidence="1">NLD-2019</strain>
        <tissue evidence="1">Leaf</tissue>
    </source>
</reference>
<comment type="caution">
    <text evidence="1">The sequence shown here is derived from an EMBL/GenBank/DDBJ whole genome shotgun (WGS) entry which is preliminary data.</text>
</comment>
<dbReference type="OrthoDB" id="1640661at2759"/>
<keyword evidence="2" id="KW-1185">Reference proteome</keyword>